<organism evidence="1 2">
    <name type="scientific">Rubidibacter lacunae KORDI 51-2</name>
    <dbReference type="NCBI Taxonomy" id="582515"/>
    <lineage>
        <taxon>Bacteria</taxon>
        <taxon>Bacillati</taxon>
        <taxon>Cyanobacteriota</taxon>
        <taxon>Cyanophyceae</taxon>
        <taxon>Oscillatoriophycideae</taxon>
        <taxon>Chroococcales</taxon>
        <taxon>Aphanothecaceae</taxon>
        <taxon>Rubidibacter</taxon>
    </lineage>
</organism>
<dbReference type="AlphaFoldDB" id="U5DCS2"/>
<proteinExistence type="predicted"/>
<comment type="caution">
    <text evidence="1">The sequence shown here is derived from an EMBL/GenBank/DDBJ whole genome shotgun (WGS) entry which is preliminary data.</text>
</comment>
<dbReference type="STRING" id="582515.KR51_00009990"/>
<gene>
    <name evidence="1" type="ORF">KR51_00009990</name>
</gene>
<accession>U5DCS2</accession>
<sequence>MFLVRPAQIFIQLVVQVCDRATTFVSRIQGTGDRDNPLFGYIHSLILGFLQIQNRDRARSDVGERFGARYFMLRGGEFYLEGDRGVDRSYTSLADVCKIFGGPLSSIAPIYKSYKQF</sequence>
<dbReference type="EMBL" id="ASSJ01000025">
    <property type="protein sequence ID" value="ERN42328.1"/>
    <property type="molecule type" value="Genomic_DNA"/>
</dbReference>
<evidence type="ECO:0000313" key="1">
    <source>
        <dbReference type="EMBL" id="ERN42328.1"/>
    </source>
</evidence>
<evidence type="ECO:0000313" key="2">
    <source>
        <dbReference type="Proteomes" id="UP000016960"/>
    </source>
</evidence>
<dbReference type="Proteomes" id="UP000016960">
    <property type="component" value="Unassembled WGS sequence"/>
</dbReference>
<keyword evidence="2" id="KW-1185">Reference proteome</keyword>
<dbReference type="RefSeq" id="WP_022605275.1">
    <property type="nucleotide sequence ID" value="NZ_ASSJ01000025.1"/>
</dbReference>
<name>U5DCS2_9CHRO</name>
<reference evidence="1 2" key="1">
    <citation type="submission" date="2013-05" db="EMBL/GenBank/DDBJ databases">
        <title>Draft genome sequence of Rubidibacter lacunae KORDI 51-2.</title>
        <authorList>
            <person name="Choi D.H."/>
            <person name="Noh J.H."/>
            <person name="Kwon K.-K."/>
            <person name="Lee J.-H."/>
            <person name="Ryu J.-Y."/>
        </authorList>
    </citation>
    <scope>NUCLEOTIDE SEQUENCE [LARGE SCALE GENOMIC DNA]</scope>
    <source>
        <strain evidence="1 2">KORDI 51-2</strain>
    </source>
</reference>
<protein>
    <submittedName>
        <fullName evidence="1">Uncharacterized protein</fullName>
    </submittedName>
</protein>
<dbReference type="InParanoid" id="U5DCS2"/>